<feature type="transmembrane region" description="Helical" evidence="1">
    <location>
        <begin position="38"/>
        <end position="59"/>
    </location>
</feature>
<sequence length="118" mass="12809">LMQNVIISTIGFKMFQTEATCVTVDRANVYLYDAGVLISAYVAVVCVAITALGLGLYALKKNGHPGDTSFSGIVLATRNPTLDRICEGGRVQLLESRVKFGLLRSNERPAFGDSNDFY</sequence>
<dbReference type="Proteomes" id="UP000027456">
    <property type="component" value="Unassembled WGS sequence"/>
</dbReference>
<dbReference type="OrthoDB" id="3220793at2759"/>
<keyword evidence="1" id="KW-1133">Transmembrane helix</keyword>
<evidence type="ECO:0000313" key="3">
    <source>
        <dbReference type="Proteomes" id="UP000027456"/>
    </source>
</evidence>
<accession>A0A074RNS9</accession>
<keyword evidence="1" id="KW-0472">Membrane</keyword>
<protein>
    <submittedName>
        <fullName evidence="2">Putative transmembrane protein</fullName>
    </submittedName>
</protein>
<reference evidence="2 3" key="1">
    <citation type="submission" date="2013-12" db="EMBL/GenBank/DDBJ databases">
        <authorList>
            <person name="Cubeta M."/>
            <person name="Pakala S."/>
            <person name="Fedorova N."/>
            <person name="Thomas E."/>
            <person name="Dean R."/>
            <person name="Jabaji S."/>
            <person name="Neate S."/>
            <person name="Toda T."/>
            <person name="Tavantzis S."/>
            <person name="Vilgalys R."/>
            <person name="Bharathan N."/>
            <person name="Pakala S."/>
            <person name="Losada L.S."/>
            <person name="Zafar N."/>
            <person name="Nierman W."/>
        </authorList>
    </citation>
    <scope>NUCLEOTIDE SEQUENCE [LARGE SCALE GENOMIC DNA]</scope>
    <source>
        <strain evidence="2 3">123E</strain>
    </source>
</reference>
<name>A0A074RNS9_9AGAM</name>
<dbReference type="STRING" id="1423351.A0A074RNS9"/>
<organism evidence="2 3">
    <name type="scientific">Rhizoctonia solani 123E</name>
    <dbReference type="NCBI Taxonomy" id="1423351"/>
    <lineage>
        <taxon>Eukaryota</taxon>
        <taxon>Fungi</taxon>
        <taxon>Dikarya</taxon>
        <taxon>Basidiomycota</taxon>
        <taxon>Agaricomycotina</taxon>
        <taxon>Agaricomycetes</taxon>
        <taxon>Cantharellales</taxon>
        <taxon>Ceratobasidiaceae</taxon>
        <taxon>Rhizoctonia</taxon>
    </lineage>
</organism>
<dbReference type="PANTHER" id="PTHR35041:SF6">
    <property type="entry name" value="FORMYLMETHIONINE DEFORMYLASE-LIKE PROTEIN-RELATED"/>
    <property type="match status" value="1"/>
</dbReference>
<dbReference type="HOGENOM" id="CLU_2078737_0_0_1"/>
<feature type="non-terminal residue" evidence="2">
    <location>
        <position position="1"/>
    </location>
</feature>
<keyword evidence="3" id="KW-1185">Reference proteome</keyword>
<dbReference type="AlphaFoldDB" id="A0A074RNS9"/>
<dbReference type="EMBL" id="AZST01001164">
    <property type="protein sequence ID" value="KEP46318.1"/>
    <property type="molecule type" value="Genomic_DNA"/>
</dbReference>
<dbReference type="PANTHER" id="PTHR35041">
    <property type="entry name" value="MEDIATOR OF RNA POLYMERASE II TRANSCRIPTION SUBUNIT 1"/>
    <property type="match status" value="1"/>
</dbReference>
<keyword evidence="1 2" id="KW-0812">Transmembrane</keyword>
<evidence type="ECO:0000313" key="2">
    <source>
        <dbReference type="EMBL" id="KEP46318.1"/>
    </source>
</evidence>
<proteinExistence type="predicted"/>
<evidence type="ECO:0000256" key="1">
    <source>
        <dbReference type="SAM" id="Phobius"/>
    </source>
</evidence>
<comment type="caution">
    <text evidence="2">The sequence shown here is derived from an EMBL/GenBank/DDBJ whole genome shotgun (WGS) entry which is preliminary data.</text>
</comment>
<gene>
    <name evidence="2" type="ORF">V565_205650</name>
</gene>